<dbReference type="InterPro" id="IPR011528">
    <property type="entry name" value="NERD"/>
</dbReference>
<keyword evidence="1" id="KW-1133">Transmembrane helix</keyword>
<feature type="transmembrane region" description="Helical" evidence="1">
    <location>
        <begin position="224"/>
        <end position="242"/>
    </location>
</feature>
<keyword evidence="1" id="KW-0812">Transmembrane</keyword>
<dbReference type="RefSeq" id="WP_062497341.1">
    <property type="nucleotide sequence ID" value="NZ_LHZB01000118.1"/>
</dbReference>
<evidence type="ECO:0000313" key="3">
    <source>
        <dbReference type="EMBL" id="KXV00059.1"/>
    </source>
</evidence>
<feature type="domain" description="NERD" evidence="2">
    <location>
        <begin position="37"/>
        <end position="144"/>
    </location>
</feature>
<protein>
    <recommendedName>
        <fullName evidence="2">NERD domain-containing protein</fullName>
    </recommendedName>
</protein>
<dbReference type="PATRIC" id="fig|442.7.peg.3339"/>
<dbReference type="Proteomes" id="UP000075573">
    <property type="component" value="Unassembled WGS sequence"/>
</dbReference>
<organism evidence="3 4">
    <name type="scientific">Gluconobacter potus</name>
    <dbReference type="NCBI Taxonomy" id="2724927"/>
    <lineage>
        <taxon>Bacteria</taxon>
        <taxon>Pseudomonadati</taxon>
        <taxon>Pseudomonadota</taxon>
        <taxon>Alphaproteobacteria</taxon>
        <taxon>Acetobacterales</taxon>
        <taxon>Acetobacteraceae</taxon>
        <taxon>Gluconobacter</taxon>
    </lineage>
</organism>
<evidence type="ECO:0000313" key="4">
    <source>
        <dbReference type="Proteomes" id="UP000075573"/>
    </source>
</evidence>
<dbReference type="EMBL" id="LHZB01000118">
    <property type="protein sequence ID" value="KXV00059.1"/>
    <property type="molecule type" value="Genomic_DNA"/>
</dbReference>
<feature type="transmembrane region" description="Helical" evidence="1">
    <location>
        <begin position="6"/>
        <end position="23"/>
    </location>
</feature>
<name>A0A149QRW5_9PROT</name>
<dbReference type="Pfam" id="PF08378">
    <property type="entry name" value="NERD"/>
    <property type="match status" value="1"/>
</dbReference>
<proteinExistence type="predicted"/>
<sequence length="264" mass="29537">MDSTPIFLFALSAIMAFGTGLYLKHTYALSRRWSQAKGDEGESYASQLLDDVGCYDRLEGLVIGDGALETMAEVDALVKAPGCLINVETKNWSGLITPGEEFWEIEYANGNKVTRKSPLRQAHRQSSVIASHYPGVPVETLVLMVGRARFRDGYIPAGVCTKATLGQEVRKMFATEATDLQKAAADYQWARIVDWAFDAKADERAETYKERLERKYGQRRWESWYRFALYTIGLGMVAVLLLEQAYLAGRSGVILPARSFLDLL</sequence>
<dbReference type="AlphaFoldDB" id="A0A149QRW5"/>
<evidence type="ECO:0000259" key="2">
    <source>
        <dbReference type="Pfam" id="PF08378"/>
    </source>
</evidence>
<gene>
    <name evidence="3" type="ORF">AD929_12575</name>
</gene>
<reference evidence="3 4" key="1">
    <citation type="submission" date="2015-06" db="EMBL/GenBank/DDBJ databases">
        <title>Improved classification and identification of acetic acid bacteria using matrix-assisted laser desorption/ionization time-of-flight mass spectrometry; Gluconobacter nephelii and Gluconobacter uchimurae are later heterotypic synonyms of Gluconobacter japonicus and Gluconobacter oxydans, respectively.</title>
        <authorList>
            <person name="Li L."/>
            <person name="Cleenwerck I."/>
            <person name="De Vuyst L."/>
            <person name="Vandamme P."/>
        </authorList>
    </citation>
    <scope>NUCLEOTIDE SEQUENCE [LARGE SCALE GENOMIC DNA]</scope>
    <source>
        <strain evidence="3 4">LMG 1764</strain>
    </source>
</reference>
<evidence type="ECO:0000256" key="1">
    <source>
        <dbReference type="SAM" id="Phobius"/>
    </source>
</evidence>
<comment type="caution">
    <text evidence="3">The sequence shown here is derived from an EMBL/GenBank/DDBJ whole genome shotgun (WGS) entry which is preliminary data.</text>
</comment>
<keyword evidence="1" id="KW-0472">Membrane</keyword>
<accession>A0A149QRW5</accession>